<sequence>MLTNNQPTNPHSLLCCPKAHSANSSVHLHMNKSNTSILQFLSLALIHRLLPFV</sequence>
<evidence type="ECO:0000313" key="1">
    <source>
        <dbReference type="EMBL" id="MBX14698.1"/>
    </source>
</evidence>
<dbReference type="EMBL" id="GGEC01034214">
    <property type="protein sequence ID" value="MBX14698.1"/>
    <property type="molecule type" value="Transcribed_RNA"/>
</dbReference>
<reference evidence="1" key="1">
    <citation type="submission" date="2018-02" db="EMBL/GenBank/DDBJ databases">
        <title>Rhizophora mucronata_Transcriptome.</title>
        <authorList>
            <person name="Meera S.P."/>
            <person name="Sreeshan A."/>
            <person name="Augustine A."/>
        </authorList>
    </citation>
    <scope>NUCLEOTIDE SEQUENCE</scope>
    <source>
        <tissue evidence="1">Leaf</tissue>
    </source>
</reference>
<proteinExistence type="predicted"/>
<accession>A0A2P2L9Q3</accession>
<name>A0A2P2L9Q3_RHIMU</name>
<dbReference type="AlphaFoldDB" id="A0A2P2L9Q3"/>
<organism evidence="1">
    <name type="scientific">Rhizophora mucronata</name>
    <name type="common">Asiatic mangrove</name>
    <dbReference type="NCBI Taxonomy" id="61149"/>
    <lineage>
        <taxon>Eukaryota</taxon>
        <taxon>Viridiplantae</taxon>
        <taxon>Streptophyta</taxon>
        <taxon>Embryophyta</taxon>
        <taxon>Tracheophyta</taxon>
        <taxon>Spermatophyta</taxon>
        <taxon>Magnoliopsida</taxon>
        <taxon>eudicotyledons</taxon>
        <taxon>Gunneridae</taxon>
        <taxon>Pentapetalae</taxon>
        <taxon>rosids</taxon>
        <taxon>fabids</taxon>
        <taxon>Malpighiales</taxon>
        <taxon>Rhizophoraceae</taxon>
        <taxon>Rhizophora</taxon>
    </lineage>
</organism>
<protein>
    <submittedName>
        <fullName evidence="1">Uncharacterized protein</fullName>
    </submittedName>
</protein>